<dbReference type="Pfam" id="PF04364">
    <property type="entry name" value="DNA_pol3_chi"/>
    <property type="match status" value="1"/>
</dbReference>
<dbReference type="Gene3D" id="3.40.50.10110">
    <property type="entry name" value="DNA polymerase III subunit chi"/>
    <property type="match status" value="1"/>
</dbReference>
<dbReference type="RefSeq" id="WP_170153607.1">
    <property type="nucleotide sequence ID" value="NZ_RCDA01000001.1"/>
</dbReference>
<comment type="caution">
    <text evidence="1">The sequence shown here is derived from an EMBL/GenBank/DDBJ whole genome shotgun (WGS) entry which is preliminary data.</text>
</comment>
<dbReference type="InterPro" id="IPR007459">
    <property type="entry name" value="DNA_pol3_chi"/>
</dbReference>
<keyword evidence="2" id="KW-1185">Reference proteome</keyword>
<dbReference type="GO" id="GO:0006260">
    <property type="term" value="P:DNA replication"/>
    <property type="evidence" value="ECO:0007669"/>
    <property type="project" value="InterPro"/>
</dbReference>
<dbReference type="PANTHER" id="PTHR38767:SF1">
    <property type="entry name" value="DNA POLYMERASE III SUBUNIT CHI"/>
    <property type="match status" value="1"/>
</dbReference>
<sequence>MSDSTNPVVRFYVLNRAHDPVQRERFACGLVAKGLAHGVGHIHIQVGGAQQAERLDTLLWTFRKESFIPHALQAQAEGEAVVIGDRPEALSEDALLINLGPEVPPAWQAFRRVFEVVVQAREVLEQTRAHFRHYHQAGVTPEKYDVD</sequence>
<dbReference type="GO" id="GO:0003677">
    <property type="term" value="F:DNA binding"/>
    <property type="evidence" value="ECO:0007669"/>
    <property type="project" value="InterPro"/>
</dbReference>
<evidence type="ECO:0000313" key="2">
    <source>
        <dbReference type="Proteomes" id="UP000275461"/>
    </source>
</evidence>
<reference evidence="1 2" key="1">
    <citation type="submission" date="2018-10" db="EMBL/GenBank/DDBJ databases">
        <title>Genomic Encyclopedia of Type Strains, Phase IV (KMG-IV): sequencing the most valuable type-strain genomes for metagenomic binning, comparative biology and taxonomic classification.</title>
        <authorList>
            <person name="Goeker M."/>
        </authorList>
    </citation>
    <scope>NUCLEOTIDE SEQUENCE [LARGE SCALE GENOMIC DNA]</scope>
    <source>
        <strain evidence="1 2">DSM 12769</strain>
    </source>
</reference>
<protein>
    <submittedName>
        <fullName evidence="1">DNA polymerase III chi subunit</fullName>
    </submittedName>
</protein>
<dbReference type="GO" id="GO:0032298">
    <property type="term" value="P:positive regulation of DNA-templated DNA replication initiation"/>
    <property type="evidence" value="ECO:0007669"/>
    <property type="project" value="TreeGrafter"/>
</dbReference>
<organism evidence="1 2">
    <name type="scientific">Alkalispirillum mobile</name>
    <dbReference type="NCBI Taxonomy" id="85925"/>
    <lineage>
        <taxon>Bacteria</taxon>
        <taxon>Pseudomonadati</taxon>
        <taxon>Pseudomonadota</taxon>
        <taxon>Gammaproteobacteria</taxon>
        <taxon>Chromatiales</taxon>
        <taxon>Ectothiorhodospiraceae</taxon>
        <taxon>Alkalispirillum</taxon>
    </lineage>
</organism>
<dbReference type="InterPro" id="IPR036768">
    <property type="entry name" value="PolIII_chi_sf"/>
</dbReference>
<dbReference type="SUPFAM" id="SSF102400">
    <property type="entry name" value="DNA polymerase III chi subunit"/>
    <property type="match status" value="1"/>
</dbReference>
<dbReference type="AlphaFoldDB" id="A0A498CFT8"/>
<proteinExistence type="predicted"/>
<gene>
    <name evidence="1" type="ORF">DFR31_1120</name>
</gene>
<accession>A0A498CFT8</accession>
<dbReference type="EMBL" id="RCDA01000001">
    <property type="protein sequence ID" value="RLK51198.1"/>
    <property type="molecule type" value="Genomic_DNA"/>
</dbReference>
<name>A0A498CFT8_9GAMM</name>
<dbReference type="GO" id="GO:0003887">
    <property type="term" value="F:DNA-directed DNA polymerase activity"/>
    <property type="evidence" value="ECO:0007669"/>
    <property type="project" value="InterPro"/>
</dbReference>
<evidence type="ECO:0000313" key="1">
    <source>
        <dbReference type="EMBL" id="RLK51198.1"/>
    </source>
</evidence>
<dbReference type="PANTHER" id="PTHR38767">
    <property type="entry name" value="DNA POLYMERASE III SUBUNIT CHI"/>
    <property type="match status" value="1"/>
</dbReference>
<dbReference type="Proteomes" id="UP000275461">
    <property type="component" value="Unassembled WGS sequence"/>
</dbReference>